<organism evidence="2">
    <name type="scientific">uncultured Acetothermia bacterium</name>
    <dbReference type="NCBI Taxonomy" id="236499"/>
    <lineage>
        <taxon>Bacteria</taxon>
        <taxon>Candidatus Bipolaricaulota</taxon>
        <taxon>environmental samples</taxon>
    </lineage>
</organism>
<feature type="domain" description="Glycosyltransferase subfamily 4-like N-terminal" evidence="1">
    <location>
        <begin position="29"/>
        <end position="182"/>
    </location>
</feature>
<dbReference type="GO" id="GO:0016758">
    <property type="term" value="F:hexosyltransferase activity"/>
    <property type="evidence" value="ECO:0007669"/>
    <property type="project" value="TreeGrafter"/>
</dbReference>
<reference evidence="2" key="2">
    <citation type="journal article" date="2012" name="PLoS ONE">
        <title>A Deeply Branching Thermophilic Bacterium with an Ancient Acetyl-CoA Pathway Dominates a Subsurface Ecosystem.</title>
        <authorList>
            <person name="Takami H."/>
            <person name="Noguchi H."/>
            <person name="Takaki Y."/>
            <person name="Uchiyama I."/>
            <person name="Toyoda A."/>
            <person name="Nishi S."/>
            <person name="Chee G.-J."/>
            <person name="Arai W."/>
            <person name="Nunoura T."/>
            <person name="Itoh T."/>
            <person name="Hattori M."/>
            <person name="Takai K."/>
        </authorList>
    </citation>
    <scope>NUCLEOTIDE SEQUENCE</scope>
</reference>
<evidence type="ECO:0000313" key="2">
    <source>
        <dbReference type="EMBL" id="BAL55460.1"/>
    </source>
</evidence>
<dbReference type="Pfam" id="PF13692">
    <property type="entry name" value="Glyco_trans_1_4"/>
    <property type="match status" value="1"/>
</dbReference>
<sequence length="385" mass="43556">MSNAVQGKALFVATVYTHLTAFHIPFMKLLQSWGYEVHAAASSAEGRREEVEAIGVKCWDIPFVRSPVSLRNIIAYRKLKALLTQEQFDLIHVHTPMAAWLGRLAVKRTNQGPVLYTAHGFHFYRGAPWPYWLFYYPAERLAARWTDGLIVMNKEDLERAKHMGFKEGENLFYIHGVGVDLERFSSVPENGALIQEELGLEAHNRVVTCVAEFIPRKNHDFLLDAWKLVAHAEEKAHLLLVGEGRLCKAIESRVQQDRIPRVHFLGFRRDVPSILAASDILVLTSKHEGLARCIMEAMAAGKPVVATDVRGSRDLVEHEVTGLLVQLGDVEGLAQAILRLIRDPELRQRMGQAGREKIKAYSLDHVLQEMAIIYERYLLKKGPSL</sequence>
<protein>
    <submittedName>
        <fullName evidence="2">Glycosyl transferase family 1</fullName>
    </submittedName>
</protein>
<name>H5SH24_9BACT</name>
<dbReference type="InterPro" id="IPR050194">
    <property type="entry name" value="Glycosyltransferase_grp1"/>
</dbReference>
<gene>
    <name evidence="2" type="ORF">HGMM_F27H04C18</name>
</gene>
<dbReference type="AlphaFoldDB" id="H5SH24"/>
<dbReference type="PANTHER" id="PTHR45947">
    <property type="entry name" value="SULFOQUINOVOSYL TRANSFERASE SQD2"/>
    <property type="match status" value="1"/>
</dbReference>
<accession>H5SH24</accession>
<dbReference type="SUPFAM" id="SSF53756">
    <property type="entry name" value="UDP-Glycosyltransferase/glycogen phosphorylase"/>
    <property type="match status" value="1"/>
</dbReference>
<keyword evidence="2" id="KW-0808">Transferase</keyword>
<proteinExistence type="predicted"/>
<reference evidence="2" key="1">
    <citation type="journal article" date="2005" name="Environ. Microbiol.">
        <title>Genetic and functional properties of uncultivated thermophilic crenarchaeotes from a subsurface gold mine as revealed by analysis of genome fragments.</title>
        <authorList>
            <person name="Nunoura T."/>
            <person name="Hirayama H."/>
            <person name="Takami H."/>
            <person name="Oida H."/>
            <person name="Nishi S."/>
            <person name="Shimamura S."/>
            <person name="Suzuki Y."/>
            <person name="Inagaki F."/>
            <person name="Takai K."/>
            <person name="Nealson K.H."/>
            <person name="Horikoshi K."/>
        </authorList>
    </citation>
    <scope>NUCLEOTIDE SEQUENCE</scope>
</reference>
<dbReference type="Pfam" id="PF13439">
    <property type="entry name" value="Glyco_transf_4"/>
    <property type="match status" value="1"/>
</dbReference>
<dbReference type="InterPro" id="IPR028098">
    <property type="entry name" value="Glyco_trans_4-like_N"/>
</dbReference>
<dbReference type="EMBL" id="AP011718">
    <property type="protein sequence ID" value="BAL55460.1"/>
    <property type="molecule type" value="Genomic_DNA"/>
</dbReference>
<evidence type="ECO:0000259" key="1">
    <source>
        <dbReference type="Pfam" id="PF13439"/>
    </source>
</evidence>
<dbReference type="PANTHER" id="PTHR45947:SF3">
    <property type="entry name" value="SULFOQUINOVOSYL TRANSFERASE SQD2"/>
    <property type="match status" value="1"/>
</dbReference>
<dbReference type="Gene3D" id="3.40.50.2000">
    <property type="entry name" value="Glycogen Phosphorylase B"/>
    <property type="match status" value="2"/>
</dbReference>
<dbReference type="CDD" id="cd03808">
    <property type="entry name" value="GT4_CapM-like"/>
    <property type="match status" value="1"/>
</dbReference>